<gene>
    <name evidence="3" type="ORF">NSK_001922</name>
</gene>
<dbReference type="AlphaFoldDB" id="A0A4D9D726"/>
<sequence>MHVVDTVEKMSNWQRVGRRGKPERRAIQHDVPRPCDETREPLSAIMSRRLREDPCYDEEDKVGSVLQTSILSQSSDPQLQRAIEESLRSGLPEETYLPGPRTTWPRAVLKAENDEVGQLATGKEEDATGWAALSVGNVDPSPAGGDEEEGMVALALKASMELREQETHRSWNETNHAEEARMAEGPKRRGLRDRLGHTIASGPASDADTAPSHELSLATSLHSFASMARPTNGTAGHDGGAGGGSSVGGHFRPSAGDDRRYAASCATPSIPPCVGKPASSGIKVSAILSPTPVSTGMSDDDISMNKQAVAEAVEGSGACLVNCPAPPLAAVSSSIAMNAQASTFDDMLAQALEESLELAREQARREEERNRAEAQAGAAEMGKVAVVARVHEDVGRRIMGSPGRTGAIKSRQGLAKTTTGLAWKVKNVEEVLEVRPEQRGNLRVLVGTEGQFLQHIRASWGLDVRILDEDTEIRIRFAASSQGRALFGGEEGSEEEQENQLMGFKADLSHILKDPQRLIEERLSRYVHILIDWSNIVFSAGSGSTPDLSHGVDAKRFAALLEQDENVMTKFMATSTHPLLDPGTAMFRQLGYVTRVEARGKEGFVDGSLQLKLMEVATKEFRHKAQHIIRLATGDGNMHDEHGQKDHERACFPKMVEDALRNGYKVELWTWRRSCSHKYFEMLQYYHPRFMIQFCDNFRDFILPGVATR</sequence>
<keyword evidence="1" id="KW-0175">Coiled coil</keyword>
<feature type="compositionally biased region" description="Gly residues" evidence="2">
    <location>
        <begin position="236"/>
        <end position="247"/>
    </location>
</feature>
<protein>
    <submittedName>
        <fullName evidence="3">Uncharacterized protein</fullName>
    </submittedName>
</protein>
<evidence type="ECO:0000256" key="1">
    <source>
        <dbReference type="SAM" id="Coils"/>
    </source>
</evidence>
<proteinExistence type="predicted"/>
<accession>A0A4D9D726</accession>
<evidence type="ECO:0000313" key="4">
    <source>
        <dbReference type="Proteomes" id="UP000355283"/>
    </source>
</evidence>
<dbReference type="Proteomes" id="UP000355283">
    <property type="component" value="Unassembled WGS sequence"/>
</dbReference>
<keyword evidence="4" id="KW-1185">Reference proteome</keyword>
<feature type="compositionally biased region" description="Basic and acidic residues" evidence="2">
    <location>
        <begin position="23"/>
        <end position="39"/>
    </location>
</feature>
<evidence type="ECO:0000256" key="2">
    <source>
        <dbReference type="SAM" id="MobiDB-lite"/>
    </source>
</evidence>
<name>A0A4D9D726_9STRA</name>
<dbReference type="PROSITE" id="PS50330">
    <property type="entry name" value="UIM"/>
    <property type="match status" value="1"/>
</dbReference>
<evidence type="ECO:0000313" key="3">
    <source>
        <dbReference type="EMBL" id="TFJ86834.1"/>
    </source>
</evidence>
<comment type="caution">
    <text evidence="3">The sequence shown here is derived from an EMBL/GenBank/DDBJ whole genome shotgun (WGS) entry which is preliminary data.</text>
</comment>
<dbReference type="InterPro" id="IPR003903">
    <property type="entry name" value="UIM_dom"/>
</dbReference>
<feature type="coiled-coil region" evidence="1">
    <location>
        <begin position="349"/>
        <end position="376"/>
    </location>
</feature>
<organism evidence="3 4">
    <name type="scientific">Nannochloropsis salina CCMP1776</name>
    <dbReference type="NCBI Taxonomy" id="1027361"/>
    <lineage>
        <taxon>Eukaryota</taxon>
        <taxon>Sar</taxon>
        <taxon>Stramenopiles</taxon>
        <taxon>Ochrophyta</taxon>
        <taxon>Eustigmatophyceae</taxon>
        <taxon>Eustigmatales</taxon>
        <taxon>Monodopsidaceae</taxon>
        <taxon>Microchloropsis</taxon>
        <taxon>Microchloropsis salina</taxon>
    </lineage>
</organism>
<feature type="region of interest" description="Disordered" evidence="2">
    <location>
        <begin position="14"/>
        <end position="39"/>
    </location>
</feature>
<dbReference type="SMART" id="SM00726">
    <property type="entry name" value="UIM"/>
    <property type="match status" value="2"/>
</dbReference>
<reference evidence="3 4" key="1">
    <citation type="submission" date="2019-01" db="EMBL/GenBank/DDBJ databases">
        <title>Nuclear Genome Assembly of the Microalgal Biofuel strain Nannochloropsis salina CCMP1776.</title>
        <authorList>
            <person name="Hovde B."/>
        </authorList>
    </citation>
    <scope>NUCLEOTIDE SEQUENCE [LARGE SCALE GENOMIC DNA]</scope>
    <source>
        <strain evidence="3 4">CCMP1776</strain>
    </source>
</reference>
<feature type="region of interest" description="Disordered" evidence="2">
    <location>
        <begin position="227"/>
        <end position="259"/>
    </location>
</feature>
<dbReference type="OrthoDB" id="10299456at2759"/>
<feature type="region of interest" description="Disordered" evidence="2">
    <location>
        <begin position="164"/>
        <end position="190"/>
    </location>
</feature>
<dbReference type="EMBL" id="SDOX01000007">
    <property type="protein sequence ID" value="TFJ86834.1"/>
    <property type="molecule type" value="Genomic_DNA"/>
</dbReference>